<dbReference type="KEGG" id="sfo:Z042_24720"/>
<dbReference type="eggNOG" id="COG2304">
    <property type="taxonomic scope" value="Bacteria"/>
</dbReference>
<dbReference type="AlphaFoldDB" id="W0LJ60"/>
<organism evidence="1 2">
    <name type="scientific">Chania multitudinisentens RB-25</name>
    <dbReference type="NCBI Taxonomy" id="1441930"/>
    <lineage>
        <taxon>Bacteria</taxon>
        <taxon>Pseudomonadati</taxon>
        <taxon>Pseudomonadota</taxon>
        <taxon>Gammaproteobacteria</taxon>
        <taxon>Enterobacterales</taxon>
        <taxon>Yersiniaceae</taxon>
        <taxon>Chania</taxon>
    </lineage>
</organism>
<dbReference type="InterPro" id="IPR047774">
    <property type="entry name" value="SrfA-like"/>
</dbReference>
<gene>
    <name evidence="1" type="ORF">Z042_24720</name>
</gene>
<dbReference type="Proteomes" id="UP000019030">
    <property type="component" value="Chromosome"/>
</dbReference>
<sequence>MVKPFLRSGHLGDVLTLNENEQPIYAAALPLREALRLQQQQVVADCLAIPVPNESGERIDWYSPLPGQAIAWEQAGEIERVQALRQLEECHAALRTISWRARNASKPSQQLFGALLTKAMQFPNQNAVYLVDGKPVVTFWGCLKPDGKTGDDPLACLRPEPKAREIAAAPVATLVKPPPRRHLGGLLAIGVLIPLLLWLRPDWPRAEKVIAPNTFTPPPTVKPMLPLHRQPLPLGHAAVLPMPVTAQPSTERENALSLPAKAVRIGSTAFLNGKWRATPANQTLPTQWLYQFNQGKGVAIITLGDSVTCRVTVNAGLMPSGNLVINSRTKARCSNGSRTLMPELVCKQRETAASCIGRDRAGNTFPITMQREDP</sequence>
<dbReference type="EMBL" id="CP007044">
    <property type="protein sequence ID" value="AHG22454.1"/>
    <property type="molecule type" value="Genomic_DNA"/>
</dbReference>
<accession>W0LJ60</accession>
<dbReference type="PATRIC" id="fig|1441930.4.peg.4896"/>
<evidence type="ECO:0000313" key="1">
    <source>
        <dbReference type="EMBL" id="AHG22454.1"/>
    </source>
</evidence>
<reference evidence="1 2" key="1">
    <citation type="submission" date="2014-01" db="EMBL/GenBank/DDBJ databases">
        <title>Isolation of Serratia multitudinisentens RB-25 from Ex-Landfill site.</title>
        <authorList>
            <person name="Robson E.H.J."/>
        </authorList>
    </citation>
    <scope>NUCLEOTIDE SEQUENCE [LARGE SCALE GENOMIC DNA]</scope>
    <source>
        <strain evidence="1 2">RB-25</strain>
    </source>
</reference>
<evidence type="ECO:0000313" key="2">
    <source>
        <dbReference type="Proteomes" id="UP000019030"/>
    </source>
</evidence>
<reference evidence="1 2" key="2">
    <citation type="submission" date="2015-03" db="EMBL/GenBank/DDBJ databases">
        <authorList>
            <person name="Chan K.-G."/>
        </authorList>
    </citation>
    <scope>NUCLEOTIDE SEQUENCE [LARGE SCALE GENOMIC DNA]</scope>
    <source>
        <strain evidence="1 2">RB-25</strain>
    </source>
</reference>
<protein>
    <recommendedName>
        <fullName evidence="3">SrfA</fullName>
    </recommendedName>
</protein>
<dbReference type="HOGENOM" id="CLU_027873_0_0_6"/>
<dbReference type="OrthoDB" id="5448848at2"/>
<evidence type="ECO:0008006" key="3">
    <source>
        <dbReference type="Google" id="ProtNLM"/>
    </source>
</evidence>
<dbReference type="RefSeq" id="WP_024913134.1">
    <property type="nucleotide sequence ID" value="NZ_CP007044.2"/>
</dbReference>
<name>W0LJ60_9GAMM</name>
<dbReference type="NCBIfam" id="NF040486">
    <property type="entry name" value="SrfA_fam"/>
    <property type="match status" value="1"/>
</dbReference>
<proteinExistence type="predicted"/>
<keyword evidence="2" id="KW-1185">Reference proteome</keyword>
<dbReference type="STRING" id="1441930.Z042_24720"/>